<dbReference type="EMBL" id="OFSM01000042">
    <property type="protein sequence ID" value="SOY32223.1"/>
    <property type="molecule type" value="Genomic_DNA"/>
</dbReference>
<accession>A0A2K4ZP22</accession>
<name>A0A2K4ZP22_9FIRM</name>
<protein>
    <submittedName>
        <fullName evidence="1">Uncharacterized protein</fullName>
    </submittedName>
</protein>
<dbReference type="Proteomes" id="UP000236311">
    <property type="component" value="Unassembled WGS sequence"/>
</dbReference>
<evidence type="ECO:0000313" key="1">
    <source>
        <dbReference type="EMBL" id="SOY32223.1"/>
    </source>
</evidence>
<dbReference type="RefSeq" id="WP_103242190.1">
    <property type="nucleotide sequence ID" value="NZ_JANJZD010000047.1"/>
</dbReference>
<proteinExistence type="predicted"/>
<sequence>MKFIKTPTGDVYKLDDCMIFYDLDNSEVFFNTQNKDQKMLAKELFENTGILVGDLKGGENTG</sequence>
<organism evidence="1 2">
    <name type="scientific">Acetatifactor muris</name>
    <dbReference type="NCBI Taxonomy" id="879566"/>
    <lineage>
        <taxon>Bacteria</taxon>
        <taxon>Bacillati</taxon>
        <taxon>Bacillota</taxon>
        <taxon>Clostridia</taxon>
        <taxon>Lachnospirales</taxon>
        <taxon>Lachnospiraceae</taxon>
        <taxon>Acetatifactor</taxon>
    </lineage>
</organism>
<dbReference type="AlphaFoldDB" id="A0A2K4ZP22"/>
<gene>
    <name evidence="1" type="ORF">AMURIS_04981</name>
</gene>
<evidence type="ECO:0000313" key="2">
    <source>
        <dbReference type="Proteomes" id="UP000236311"/>
    </source>
</evidence>
<keyword evidence="2" id="KW-1185">Reference proteome</keyword>
<reference evidence="1 2" key="1">
    <citation type="submission" date="2018-01" db="EMBL/GenBank/DDBJ databases">
        <authorList>
            <person name="Gaut B.S."/>
            <person name="Morton B.R."/>
            <person name="Clegg M.T."/>
            <person name="Duvall M.R."/>
        </authorList>
    </citation>
    <scope>NUCLEOTIDE SEQUENCE [LARGE SCALE GENOMIC DNA]</scope>
    <source>
        <strain evidence="1">GP69</strain>
    </source>
</reference>